<reference evidence="3 4" key="1">
    <citation type="submission" date="2018-11" db="EMBL/GenBank/DDBJ databases">
        <authorList>
            <consortium name="Pathogen Informatics"/>
        </authorList>
    </citation>
    <scope>NUCLEOTIDE SEQUENCE [LARGE SCALE GENOMIC DNA]</scope>
</reference>
<evidence type="ECO:0000313" key="3">
    <source>
        <dbReference type="EMBL" id="VDP61214.1"/>
    </source>
</evidence>
<sequence>MNYGSTAGTKNGRRTITAKDNQYTQTLGSPFISFTDFYIVNLLYSCTGCSAG</sequence>
<feature type="domain" description="Peptidase M12A" evidence="2">
    <location>
        <begin position="1"/>
        <end position="47"/>
    </location>
</feature>
<dbReference type="AlphaFoldDB" id="A0A183GWR2"/>
<accession>A0A3P8FSH1</accession>
<evidence type="ECO:0000313" key="5">
    <source>
        <dbReference type="WBParaSite" id="HPBE_0002713201-mRNA-1"/>
    </source>
</evidence>
<dbReference type="InterPro" id="IPR001506">
    <property type="entry name" value="Peptidase_M12A"/>
</dbReference>
<accession>A0A183GWR2</accession>
<gene>
    <name evidence="3" type="ORF">HPBE_LOCUS27131</name>
</gene>
<dbReference type="InterPro" id="IPR024079">
    <property type="entry name" value="MetalloPept_cat_dom_sf"/>
</dbReference>
<evidence type="ECO:0000313" key="4">
    <source>
        <dbReference type="Proteomes" id="UP000050761"/>
    </source>
</evidence>
<dbReference type="GO" id="GO:0004222">
    <property type="term" value="F:metalloendopeptidase activity"/>
    <property type="evidence" value="ECO:0007669"/>
    <property type="project" value="InterPro"/>
</dbReference>
<dbReference type="EMBL" id="UZAH01042123">
    <property type="protein sequence ID" value="VDP61214.1"/>
    <property type="molecule type" value="Genomic_DNA"/>
</dbReference>
<dbReference type="OrthoDB" id="5819035at2759"/>
<proteinExistence type="predicted"/>
<dbReference type="Gene3D" id="3.40.390.10">
    <property type="entry name" value="Collagenase (Catalytic Domain)"/>
    <property type="match status" value="1"/>
</dbReference>
<comment type="caution">
    <text evidence="1">Lacks conserved residue(s) required for the propagation of feature annotation.</text>
</comment>
<organism evidence="4 5">
    <name type="scientific">Heligmosomoides polygyrus</name>
    <name type="common">Parasitic roundworm</name>
    <dbReference type="NCBI Taxonomy" id="6339"/>
    <lineage>
        <taxon>Eukaryota</taxon>
        <taxon>Metazoa</taxon>
        <taxon>Ecdysozoa</taxon>
        <taxon>Nematoda</taxon>
        <taxon>Chromadorea</taxon>
        <taxon>Rhabditida</taxon>
        <taxon>Rhabditina</taxon>
        <taxon>Rhabditomorpha</taxon>
        <taxon>Strongyloidea</taxon>
        <taxon>Heligmosomidae</taxon>
        <taxon>Heligmosomoides</taxon>
    </lineage>
</organism>
<dbReference type="Proteomes" id="UP000050761">
    <property type="component" value="Unassembled WGS sequence"/>
</dbReference>
<keyword evidence="4" id="KW-1185">Reference proteome</keyword>
<dbReference type="GO" id="GO:0006508">
    <property type="term" value="P:proteolysis"/>
    <property type="evidence" value="ECO:0007669"/>
    <property type="project" value="InterPro"/>
</dbReference>
<reference evidence="5" key="2">
    <citation type="submission" date="2019-09" db="UniProtKB">
        <authorList>
            <consortium name="WormBaseParasite"/>
        </authorList>
    </citation>
    <scope>IDENTIFICATION</scope>
</reference>
<dbReference type="WBParaSite" id="HPBE_0002713201-mRNA-1">
    <property type="protein sequence ID" value="HPBE_0002713201-mRNA-1"/>
    <property type="gene ID" value="HPBE_0002713201"/>
</dbReference>
<evidence type="ECO:0000259" key="2">
    <source>
        <dbReference type="PROSITE" id="PS51864"/>
    </source>
</evidence>
<evidence type="ECO:0000256" key="1">
    <source>
        <dbReference type="PROSITE-ProRule" id="PRU01211"/>
    </source>
</evidence>
<name>A0A183GWR2_HELPZ</name>
<protein>
    <submittedName>
        <fullName evidence="5">Astacin domain-containing protein</fullName>
    </submittedName>
</protein>
<dbReference type="PROSITE" id="PS51864">
    <property type="entry name" value="ASTACIN"/>
    <property type="match status" value="1"/>
</dbReference>